<dbReference type="InterPro" id="IPR001100">
    <property type="entry name" value="Pyr_nuc-diS_OxRdtase"/>
</dbReference>
<evidence type="ECO:0000256" key="5">
    <source>
        <dbReference type="ARBA" id="ARBA00022490"/>
    </source>
</evidence>
<evidence type="ECO:0000313" key="16">
    <source>
        <dbReference type="EMBL" id="NTS64994.1"/>
    </source>
</evidence>
<dbReference type="InterPro" id="IPR023753">
    <property type="entry name" value="FAD/NAD-binding_dom"/>
</dbReference>
<comment type="similarity">
    <text evidence="2 13">Belongs to the class-I pyridine nucleotide-disulfide oxidoreductase family.</text>
</comment>
<protein>
    <recommendedName>
        <fullName evidence="4 13">Dihydrolipoyl dehydrogenase</fullName>
        <ecNumber evidence="3 13">1.8.1.4</ecNumber>
    </recommendedName>
</protein>
<keyword evidence="5" id="KW-0963">Cytoplasm</keyword>
<reference evidence="16 17" key="1">
    <citation type="submission" date="2020-06" db="EMBL/GenBank/DDBJ databases">
        <title>Sphingomonas hominis sp. nov., a member of the Sphingomonas, isolated from the hair of a 22-year-old girl.</title>
        <authorList>
            <person name="Zhang D.-F."/>
            <person name="Cui X.-W."/>
        </authorList>
    </citation>
    <scope>NUCLEOTIDE SEQUENCE [LARGE SCALE GENOMIC DNA]</scope>
    <source>
        <strain evidence="16 17">HHU CXW</strain>
    </source>
</reference>
<evidence type="ECO:0000256" key="3">
    <source>
        <dbReference type="ARBA" id="ARBA00012608"/>
    </source>
</evidence>
<keyword evidence="6 13" id="KW-0285">Flavoprotein</keyword>
<dbReference type="PROSITE" id="PS00076">
    <property type="entry name" value="PYRIDINE_REDOX_1"/>
    <property type="match status" value="1"/>
</dbReference>
<dbReference type="Proteomes" id="UP000621447">
    <property type="component" value="Unassembled WGS sequence"/>
</dbReference>
<evidence type="ECO:0000256" key="2">
    <source>
        <dbReference type="ARBA" id="ARBA00007532"/>
    </source>
</evidence>
<dbReference type="Pfam" id="PF07992">
    <property type="entry name" value="Pyr_redox_2"/>
    <property type="match status" value="1"/>
</dbReference>
<dbReference type="PANTHER" id="PTHR22912">
    <property type="entry name" value="DISULFIDE OXIDOREDUCTASE"/>
    <property type="match status" value="1"/>
</dbReference>
<dbReference type="NCBIfam" id="TIGR01350">
    <property type="entry name" value="lipoamide_DH"/>
    <property type="match status" value="1"/>
</dbReference>
<dbReference type="InterPro" id="IPR036188">
    <property type="entry name" value="FAD/NAD-bd_sf"/>
</dbReference>
<feature type="domain" description="Pyridine nucleotide-disulphide oxidoreductase dimerisation" evidence="14">
    <location>
        <begin position="345"/>
        <end position="453"/>
    </location>
</feature>
<keyword evidence="7 13" id="KW-0274">FAD</keyword>
<keyword evidence="10" id="KW-1015">Disulfide bond</keyword>
<dbReference type="Gene3D" id="3.50.50.60">
    <property type="entry name" value="FAD/NAD(P)-binding domain"/>
    <property type="match status" value="2"/>
</dbReference>
<dbReference type="PANTHER" id="PTHR22912:SF217">
    <property type="entry name" value="DIHYDROLIPOYL DEHYDROGENASE"/>
    <property type="match status" value="1"/>
</dbReference>
<dbReference type="InterPro" id="IPR050151">
    <property type="entry name" value="Class-I_Pyr_Nuc-Dis_Oxidored"/>
</dbReference>
<dbReference type="Pfam" id="PF02852">
    <property type="entry name" value="Pyr_redox_dim"/>
    <property type="match status" value="1"/>
</dbReference>
<organism evidence="16 17">
    <name type="scientific">Sphingomonas hominis</name>
    <dbReference type="NCBI Taxonomy" id="2741495"/>
    <lineage>
        <taxon>Bacteria</taxon>
        <taxon>Pseudomonadati</taxon>
        <taxon>Pseudomonadota</taxon>
        <taxon>Alphaproteobacteria</taxon>
        <taxon>Sphingomonadales</taxon>
        <taxon>Sphingomonadaceae</taxon>
        <taxon>Sphingomonas</taxon>
    </lineage>
</organism>
<evidence type="ECO:0000256" key="6">
    <source>
        <dbReference type="ARBA" id="ARBA00022630"/>
    </source>
</evidence>
<keyword evidence="8 13" id="KW-0560">Oxidoreductase</keyword>
<evidence type="ECO:0000256" key="9">
    <source>
        <dbReference type="ARBA" id="ARBA00023027"/>
    </source>
</evidence>
<accession>A0ABX2JKJ2</accession>
<evidence type="ECO:0000256" key="7">
    <source>
        <dbReference type="ARBA" id="ARBA00022827"/>
    </source>
</evidence>
<evidence type="ECO:0000259" key="14">
    <source>
        <dbReference type="Pfam" id="PF02852"/>
    </source>
</evidence>
<comment type="cofactor">
    <cofactor evidence="13">
        <name>FAD</name>
        <dbReference type="ChEBI" id="CHEBI:57692"/>
    </cofactor>
    <text evidence="13">Binds 1 FAD per subunit.</text>
</comment>
<dbReference type="InterPro" id="IPR012999">
    <property type="entry name" value="Pyr_OxRdtase_I_AS"/>
</dbReference>
<evidence type="ECO:0000256" key="1">
    <source>
        <dbReference type="ARBA" id="ARBA00004496"/>
    </source>
</evidence>
<dbReference type="GO" id="GO:0004148">
    <property type="term" value="F:dihydrolipoyl dehydrogenase (NADH) activity"/>
    <property type="evidence" value="ECO:0007669"/>
    <property type="project" value="UniProtKB-EC"/>
</dbReference>
<dbReference type="PRINTS" id="PR00411">
    <property type="entry name" value="PNDRDTASEI"/>
</dbReference>
<dbReference type="EC" id="1.8.1.4" evidence="3 13"/>
<gene>
    <name evidence="16" type="primary">lpdA</name>
    <name evidence="16" type="ORF">HRV97_07440</name>
</gene>
<dbReference type="SUPFAM" id="SSF55424">
    <property type="entry name" value="FAD/NAD-linked reductases, dimerisation (C-terminal) domain"/>
    <property type="match status" value="1"/>
</dbReference>
<evidence type="ECO:0000256" key="12">
    <source>
        <dbReference type="ARBA" id="ARBA00049187"/>
    </source>
</evidence>
<dbReference type="SUPFAM" id="SSF51905">
    <property type="entry name" value="FAD/NAD(P)-binding domain"/>
    <property type="match status" value="1"/>
</dbReference>
<sequence length="464" mass="49789">MADQYDLIVLGSGPGGYVSAIRASQLGMKVAIVERERLGGICLNWGCIPTKALLRTSEVYHYMTHAADYGLKADNIGFDLGKIVDRSRKVAGQLNAGVKGLMKKHKIAVHEGVGKLTGKGKLTVTQGDKTTELTARHIMIATGARARDLPFAKADGKRIWTYRHAMVPEVMPTKLLVIGSGAIGIEFASFYNDMGAEVTVVEMLPRILPVEDEEVSAFMEKRLTKEGIRIVTGAGVEKIDTSAAGVKATIKGKDGQSKTEDYSHVIVAIGIVPNTENIGLEELDVSTERGQIKVDGFGRTNVEGVYAIGDVTGAPWLAHKASHEGIVCVEAIAGEKPHPFETWNIPGCTYSRPQVASVGLTEAKAKESGRAVKVGKFPFIGNGKAIALGEADGFVKTVFDAKTGELLGAHMVGAEVTELIQGYVIARQLETTEAELQETVFAHPTLSEMMHESVLAAYDRPIHI</sequence>
<proteinExistence type="inferred from homology"/>
<comment type="miscellaneous">
    <text evidence="13">The active site is a redox-active disulfide bond.</text>
</comment>
<comment type="caution">
    <text evidence="16">The sequence shown here is derived from an EMBL/GenBank/DDBJ whole genome shotgun (WGS) entry which is preliminary data.</text>
</comment>
<evidence type="ECO:0000256" key="4">
    <source>
        <dbReference type="ARBA" id="ARBA00016961"/>
    </source>
</evidence>
<evidence type="ECO:0000256" key="8">
    <source>
        <dbReference type="ARBA" id="ARBA00023002"/>
    </source>
</evidence>
<comment type="catalytic activity">
    <reaction evidence="12 13">
        <text>N(6)-[(R)-dihydrolipoyl]-L-lysyl-[protein] + NAD(+) = N(6)-[(R)-lipoyl]-L-lysyl-[protein] + NADH + H(+)</text>
        <dbReference type="Rhea" id="RHEA:15045"/>
        <dbReference type="Rhea" id="RHEA-COMP:10474"/>
        <dbReference type="Rhea" id="RHEA-COMP:10475"/>
        <dbReference type="ChEBI" id="CHEBI:15378"/>
        <dbReference type="ChEBI" id="CHEBI:57540"/>
        <dbReference type="ChEBI" id="CHEBI:57945"/>
        <dbReference type="ChEBI" id="CHEBI:83099"/>
        <dbReference type="ChEBI" id="CHEBI:83100"/>
        <dbReference type="EC" id="1.8.1.4"/>
    </reaction>
</comment>
<evidence type="ECO:0000256" key="11">
    <source>
        <dbReference type="ARBA" id="ARBA00023284"/>
    </source>
</evidence>
<evidence type="ECO:0000259" key="15">
    <source>
        <dbReference type="Pfam" id="PF07992"/>
    </source>
</evidence>
<dbReference type="InterPro" id="IPR006258">
    <property type="entry name" value="Lipoamide_DH"/>
</dbReference>
<keyword evidence="9 13" id="KW-0520">NAD</keyword>
<dbReference type="PRINTS" id="PR00368">
    <property type="entry name" value="FADPNR"/>
</dbReference>
<evidence type="ECO:0000313" key="17">
    <source>
        <dbReference type="Proteomes" id="UP000621447"/>
    </source>
</evidence>
<name>A0ABX2JKJ2_9SPHN</name>
<dbReference type="Gene3D" id="3.30.390.30">
    <property type="match status" value="1"/>
</dbReference>
<dbReference type="EMBL" id="JABULH010000002">
    <property type="protein sequence ID" value="NTS64994.1"/>
    <property type="molecule type" value="Genomic_DNA"/>
</dbReference>
<keyword evidence="11 13" id="KW-0676">Redox-active center</keyword>
<dbReference type="PIRSF" id="PIRSF000350">
    <property type="entry name" value="Mercury_reductase_MerA"/>
    <property type="match status" value="1"/>
</dbReference>
<evidence type="ECO:0000256" key="10">
    <source>
        <dbReference type="ARBA" id="ARBA00023157"/>
    </source>
</evidence>
<evidence type="ECO:0000256" key="13">
    <source>
        <dbReference type="RuleBase" id="RU003692"/>
    </source>
</evidence>
<keyword evidence="17" id="KW-1185">Reference proteome</keyword>
<dbReference type="InterPro" id="IPR004099">
    <property type="entry name" value="Pyr_nucl-diS_OxRdtase_dimer"/>
</dbReference>
<comment type="subcellular location">
    <subcellularLocation>
        <location evidence="1">Cytoplasm</location>
    </subcellularLocation>
</comment>
<dbReference type="RefSeq" id="WP_174193486.1">
    <property type="nucleotide sequence ID" value="NZ_JABULH010000002.1"/>
</dbReference>
<feature type="domain" description="FAD/NAD(P)-binding" evidence="15">
    <location>
        <begin position="5"/>
        <end position="325"/>
    </location>
</feature>
<dbReference type="InterPro" id="IPR016156">
    <property type="entry name" value="FAD/NAD-linked_Rdtase_dimer_sf"/>
</dbReference>